<keyword evidence="1" id="KW-1133">Transmembrane helix</keyword>
<keyword evidence="1" id="KW-0812">Transmembrane</keyword>
<sequence length="137" mass="16234">MSNLSQKKQEEFYLYLYLFLLILFTGLMIKGFYEVSEYFKNPYPTFIDSISRMNGGLKITLSRLKVGRLIYVTGFIGLVSCNIIYFRYKGKQKQLKFMRISATHNLKKKVPIERVAQRTKLPIEELIFIRDELDKNE</sequence>
<keyword evidence="3" id="KW-1185">Reference proteome</keyword>
<organism evidence="2 3">
    <name type="scientific">Haloplasma contractile SSD-17B</name>
    <dbReference type="NCBI Taxonomy" id="1033810"/>
    <lineage>
        <taxon>Bacteria</taxon>
        <taxon>Bacillati</taxon>
        <taxon>Mycoplasmatota</taxon>
        <taxon>Mollicutes</taxon>
        <taxon>Haloplasmatales</taxon>
        <taxon>Haloplasmataceae</taxon>
        <taxon>Haloplasma</taxon>
    </lineage>
</organism>
<evidence type="ECO:0000256" key="1">
    <source>
        <dbReference type="SAM" id="Phobius"/>
    </source>
</evidence>
<dbReference type="AlphaFoldDB" id="F7PWS9"/>
<keyword evidence="1" id="KW-0472">Membrane</keyword>
<dbReference type="RefSeq" id="WP_008824872.1">
    <property type="nucleotide sequence ID" value="NZ_AFNU02000004.1"/>
</dbReference>
<evidence type="ECO:0000313" key="2">
    <source>
        <dbReference type="EMBL" id="ERJ12546.1"/>
    </source>
</evidence>
<dbReference type="Proteomes" id="UP000005707">
    <property type="component" value="Unassembled WGS sequence"/>
</dbReference>
<feature type="transmembrane region" description="Helical" evidence="1">
    <location>
        <begin position="12"/>
        <end position="33"/>
    </location>
</feature>
<name>F7PWS9_9MOLU</name>
<dbReference type="STRING" id="1033810.HLPCO_001532"/>
<proteinExistence type="predicted"/>
<comment type="caution">
    <text evidence="2">The sequence shown here is derived from an EMBL/GenBank/DDBJ whole genome shotgun (WGS) entry which is preliminary data.</text>
</comment>
<protein>
    <submittedName>
        <fullName evidence="2">Uncharacterized protein</fullName>
    </submittedName>
</protein>
<reference evidence="2 3" key="2">
    <citation type="journal article" date="2013" name="PLoS ONE">
        <title>INDIGO - INtegrated Data Warehouse of MIcrobial GenOmes with Examples from the Red Sea Extremophiles.</title>
        <authorList>
            <person name="Alam I."/>
            <person name="Antunes A."/>
            <person name="Kamau A.A."/>
            <person name="Ba Alawi W."/>
            <person name="Kalkatawi M."/>
            <person name="Stingl U."/>
            <person name="Bajic V.B."/>
        </authorList>
    </citation>
    <scope>NUCLEOTIDE SEQUENCE [LARGE SCALE GENOMIC DNA]</scope>
    <source>
        <strain evidence="2 3">SSD-17B</strain>
    </source>
</reference>
<reference evidence="2 3" key="1">
    <citation type="journal article" date="2011" name="J. Bacteriol.">
        <title>Genome sequence of Haloplasma contractile, an unusual contractile bacterium from a deep-sea anoxic brine lake.</title>
        <authorList>
            <person name="Antunes A."/>
            <person name="Alam I."/>
            <person name="El Dorry H."/>
            <person name="Siam R."/>
            <person name="Robertson A."/>
            <person name="Bajic V.B."/>
            <person name="Stingl U."/>
        </authorList>
    </citation>
    <scope>NUCLEOTIDE SEQUENCE [LARGE SCALE GENOMIC DNA]</scope>
    <source>
        <strain evidence="2 3">SSD-17B</strain>
    </source>
</reference>
<dbReference type="EMBL" id="AFNU02000004">
    <property type="protein sequence ID" value="ERJ12546.1"/>
    <property type="molecule type" value="Genomic_DNA"/>
</dbReference>
<accession>F7PWS9</accession>
<dbReference type="InParanoid" id="F7PWS9"/>
<gene>
    <name evidence="2" type="ORF">HLPCO_001532</name>
</gene>
<feature type="transmembrane region" description="Helical" evidence="1">
    <location>
        <begin position="69"/>
        <end position="88"/>
    </location>
</feature>
<evidence type="ECO:0000313" key="3">
    <source>
        <dbReference type="Proteomes" id="UP000005707"/>
    </source>
</evidence>